<keyword evidence="7" id="KW-0479">Metal-binding</keyword>
<evidence type="ECO:0000256" key="2">
    <source>
        <dbReference type="ARBA" id="ARBA00008622"/>
    </source>
</evidence>
<feature type="transmembrane region" description="Helical" evidence="13">
    <location>
        <begin position="16"/>
        <end position="35"/>
    </location>
</feature>
<reference evidence="15 16" key="1">
    <citation type="submission" date="2018-07" db="EMBL/GenBank/DDBJ databases">
        <title>Erythrobacter nanhaiensis sp. nov., a novel member of the genus Erythrobacter isolated from the South China Sea.</title>
        <authorList>
            <person name="Chen X."/>
            <person name="Liu J."/>
        </authorList>
    </citation>
    <scope>NUCLEOTIDE SEQUENCE [LARGE SCALE GENOMIC DNA]</scope>
    <source>
        <strain evidence="15 16">S-5</strain>
    </source>
</reference>
<evidence type="ECO:0000256" key="13">
    <source>
        <dbReference type="SAM" id="Phobius"/>
    </source>
</evidence>
<evidence type="ECO:0000313" key="15">
    <source>
        <dbReference type="EMBL" id="RDS75848.1"/>
    </source>
</evidence>
<dbReference type="InterPro" id="IPR000516">
    <property type="entry name" value="Ni-dep_Hydgase_cyt-B"/>
</dbReference>
<gene>
    <name evidence="15" type="ORF">DL238_14280</name>
</gene>
<keyword evidence="10" id="KW-0408">Iron</keyword>
<evidence type="ECO:0000256" key="12">
    <source>
        <dbReference type="SAM" id="MobiDB-lite"/>
    </source>
</evidence>
<keyword evidence="9 13" id="KW-1133">Transmembrane helix</keyword>
<dbReference type="SUPFAM" id="SSF81342">
    <property type="entry name" value="Transmembrane di-heme cytochromes"/>
    <property type="match status" value="1"/>
</dbReference>
<evidence type="ECO:0000256" key="10">
    <source>
        <dbReference type="ARBA" id="ARBA00023004"/>
    </source>
</evidence>
<evidence type="ECO:0000256" key="3">
    <source>
        <dbReference type="ARBA" id="ARBA00022448"/>
    </source>
</evidence>
<keyword evidence="11 13" id="KW-0472">Membrane</keyword>
<dbReference type="PRINTS" id="PR00161">
    <property type="entry name" value="NIHGNASECYTB"/>
</dbReference>
<keyword evidence="8" id="KW-0249">Electron transport</keyword>
<dbReference type="GO" id="GO:0005886">
    <property type="term" value="C:plasma membrane"/>
    <property type="evidence" value="ECO:0007669"/>
    <property type="project" value="UniProtKB-SubCell"/>
</dbReference>
<keyword evidence="6 13" id="KW-0812">Transmembrane</keyword>
<protein>
    <recommendedName>
        <fullName evidence="14">Cytochrome b561 bacterial/Ni-hydrogenase domain-containing protein</fullName>
    </recommendedName>
</protein>
<dbReference type="AlphaFoldDB" id="A0A395LG75"/>
<feature type="domain" description="Cytochrome b561 bacterial/Ni-hydrogenase" evidence="14">
    <location>
        <begin position="13"/>
        <end position="221"/>
    </location>
</feature>
<evidence type="ECO:0000313" key="16">
    <source>
        <dbReference type="Proteomes" id="UP000254101"/>
    </source>
</evidence>
<accession>A0A395LG75</accession>
<feature type="transmembrane region" description="Helical" evidence="13">
    <location>
        <begin position="145"/>
        <end position="169"/>
    </location>
</feature>
<dbReference type="Pfam" id="PF01292">
    <property type="entry name" value="Ni_hydr_CYTB"/>
    <property type="match status" value="1"/>
</dbReference>
<sequence>MSGSHKGTRHFVSTRIWHWINLVAIVFLFMSGLNISNAHPYLYWGHWGFAPEQAWLAVPRFPGWMTIPGFYSLAKARDWHLLMAFPFAFGLLFIWVAMLWNGHFRRDLKTGRREWRWPAIKADIVQHLRFDFSHEGAKYNFLQKLAYGGVLGVLLPGMILTGLAISPGMEPTLWWLVDILGGRQSARSIHFLFAWGLIGFFIVHVALVLLTGPIGHLRSMTLGGDHQPTNPPFAKDADRTRDAA</sequence>
<evidence type="ECO:0000256" key="1">
    <source>
        <dbReference type="ARBA" id="ARBA00004651"/>
    </source>
</evidence>
<dbReference type="PANTHER" id="PTHR30485:SF1">
    <property type="entry name" value="CYTOCHROME YDHU-RELATED"/>
    <property type="match status" value="1"/>
</dbReference>
<dbReference type="GO" id="GO:0022904">
    <property type="term" value="P:respiratory electron transport chain"/>
    <property type="evidence" value="ECO:0007669"/>
    <property type="project" value="InterPro"/>
</dbReference>
<comment type="subcellular location">
    <subcellularLocation>
        <location evidence="1">Cell membrane</location>
        <topology evidence="1">Multi-pass membrane protein</topology>
    </subcellularLocation>
</comment>
<keyword evidence="16" id="KW-1185">Reference proteome</keyword>
<dbReference type="Proteomes" id="UP000254101">
    <property type="component" value="Unassembled WGS sequence"/>
</dbReference>
<dbReference type="InterPro" id="IPR051542">
    <property type="entry name" value="Hydrogenase_cytochrome"/>
</dbReference>
<dbReference type="GO" id="GO:0005506">
    <property type="term" value="F:iron ion binding"/>
    <property type="evidence" value="ECO:0007669"/>
    <property type="project" value="InterPro"/>
</dbReference>
<evidence type="ECO:0000256" key="5">
    <source>
        <dbReference type="ARBA" id="ARBA00022617"/>
    </source>
</evidence>
<proteinExistence type="inferred from homology"/>
<feature type="transmembrane region" description="Helical" evidence="13">
    <location>
        <begin position="189"/>
        <end position="210"/>
    </location>
</feature>
<keyword evidence="4" id="KW-1003">Cell membrane</keyword>
<evidence type="ECO:0000256" key="6">
    <source>
        <dbReference type="ARBA" id="ARBA00022692"/>
    </source>
</evidence>
<dbReference type="InterPro" id="IPR011577">
    <property type="entry name" value="Cyt_b561_bac/Ni-Hgenase"/>
</dbReference>
<dbReference type="EMBL" id="QRBB01000002">
    <property type="protein sequence ID" value="RDS75848.1"/>
    <property type="molecule type" value="Genomic_DNA"/>
</dbReference>
<name>A0A395LG75_9SPHN</name>
<dbReference type="RefSeq" id="WP_115493118.1">
    <property type="nucleotide sequence ID" value="NZ_JACHWW010000002.1"/>
</dbReference>
<evidence type="ECO:0000256" key="9">
    <source>
        <dbReference type="ARBA" id="ARBA00022989"/>
    </source>
</evidence>
<comment type="similarity">
    <text evidence="2">Belongs to the HupC/HyaC/HydC family.</text>
</comment>
<dbReference type="PANTHER" id="PTHR30485">
    <property type="entry name" value="NI/FE-HYDROGENASE 1 B-TYPE CYTOCHROME SUBUNIT"/>
    <property type="match status" value="1"/>
</dbReference>
<dbReference type="GO" id="GO:0020037">
    <property type="term" value="F:heme binding"/>
    <property type="evidence" value="ECO:0007669"/>
    <property type="project" value="TreeGrafter"/>
</dbReference>
<feature type="compositionally biased region" description="Basic and acidic residues" evidence="12">
    <location>
        <begin position="235"/>
        <end position="244"/>
    </location>
</feature>
<dbReference type="OrthoDB" id="9781740at2"/>
<evidence type="ECO:0000256" key="8">
    <source>
        <dbReference type="ARBA" id="ARBA00022982"/>
    </source>
</evidence>
<feature type="region of interest" description="Disordered" evidence="12">
    <location>
        <begin position="221"/>
        <end position="244"/>
    </location>
</feature>
<evidence type="ECO:0000259" key="14">
    <source>
        <dbReference type="Pfam" id="PF01292"/>
    </source>
</evidence>
<evidence type="ECO:0000256" key="4">
    <source>
        <dbReference type="ARBA" id="ARBA00022475"/>
    </source>
</evidence>
<keyword evidence="3" id="KW-0813">Transport</keyword>
<dbReference type="GO" id="GO:0009055">
    <property type="term" value="F:electron transfer activity"/>
    <property type="evidence" value="ECO:0007669"/>
    <property type="project" value="InterPro"/>
</dbReference>
<feature type="transmembrane region" description="Helical" evidence="13">
    <location>
        <begin position="79"/>
        <end position="100"/>
    </location>
</feature>
<organism evidence="15 16">
    <name type="scientific">Alteriqipengyuania lutimaris</name>
    <dbReference type="NCBI Taxonomy" id="1538146"/>
    <lineage>
        <taxon>Bacteria</taxon>
        <taxon>Pseudomonadati</taxon>
        <taxon>Pseudomonadota</taxon>
        <taxon>Alphaproteobacteria</taxon>
        <taxon>Sphingomonadales</taxon>
        <taxon>Erythrobacteraceae</taxon>
        <taxon>Alteriqipengyuania</taxon>
    </lineage>
</organism>
<dbReference type="Gene3D" id="1.20.950.20">
    <property type="entry name" value="Transmembrane di-heme cytochromes, Chain C"/>
    <property type="match status" value="1"/>
</dbReference>
<evidence type="ECO:0000256" key="11">
    <source>
        <dbReference type="ARBA" id="ARBA00023136"/>
    </source>
</evidence>
<keyword evidence="5" id="KW-0349">Heme</keyword>
<evidence type="ECO:0000256" key="7">
    <source>
        <dbReference type="ARBA" id="ARBA00022723"/>
    </source>
</evidence>
<dbReference type="InterPro" id="IPR016174">
    <property type="entry name" value="Di-haem_cyt_TM"/>
</dbReference>
<comment type="caution">
    <text evidence="15">The sequence shown here is derived from an EMBL/GenBank/DDBJ whole genome shotgun (WGS) entry which is preliminary data.</text>
</comment>